<evidence type="ECO:0000313" key="2">
    <source>
        <dbReference type="EMBL" id="QBJ04227.1"/>
    </source>
</evidence>
<dbReference type="EMBL" id="MK554696">
    <property type="protein sequence ID" value="QBJ04227.1"/>
    <property type="molecule type" value="Genomic_DNA"/>
</dbReference>
<dbReference type="GeneID" id="65071970"/>
<feature type="transmembrane region" description="Helical" evidence="1">
    <location>
        <begin position="6"/>
        <end position="26"/>
    </location>
</feature>
<keyword evidence="1" id="KW-1133">Transmembrane helix</keyword>
<accession>A0A481W5S5</accession>
<organism evidence="2 3">
    <name type="scientific">Fusobacterium phage Fnu1</name>
    <dbReference type="NCBI Taxonomy" id="2530024"/>
    <lineage>
        <taxon>Viruses</taxon>
        <taxon>Duplodnaviria</taxon>
        <taxon>Heunggongvirae</taxon>
        <taxon>Uroviricota</taxon>
        <taxon>Caudoviricetes</taxon>
        <taxon>Latrobevirus</taxon>
        <taxon>Latrobevirus FNU1</taxon>
    </lineage>
</organism>
<dbReference type="Proteomes" id="UP000292160">
    <property type="component" value="Segment"/>
</dbReference>
<keyword evidence="1" id="KW-0812">Transmembrane</keyword>
<name>A0A481W5S5_9CAUD</name>
<dbReference type="RefSeq" id="YP_010082962.1">
    <property type="nucleotide sequence ID" value="NC_055035.1"/>
</dbReference>
<dbReference type="KEGG" id="vg:65071970"/>
<protein>
    <submittedName>
        <fullName evidence="2">Uncharacterized protein</fullName>
    </submittedName>
</protein>
<keyword evidence="3" id="KW-1185">Reference proteome</keyword>
<reference evidence="2 3" key="1">
    <citation type="submission" date="2019-02" db="EMBL/GenBank/DDBJ databases">
        <title>Genomic, morphological and functional characterisation of novel bacteriophage Fnu1 capable of disrupt Fusobacterium nucleatum biofilm.</title>
        <authorList>
            <person name="Kabwe M."/>
            <person name="Brown T.L."/>
            <person name="Dashper S."/>
            <person name="Speirs L."/>
            <person name="Ku H."/>
            <person name="Petrovski S."/>
            <person name="Chan H.T."/>
            <person name="Lock P."/>
            <person name="Tucci J."/>
        </authorList>
    </citation>
    <scope>NUCLEOTIDE SEQUENCE [LARGE SCALE GENOMIC DNA]</scope>
</reference>
<keyword evidence="1" id="KW-0472">Membrane</keyword>
<evidence type="ECO:0000256" key="1">
    <source>
        <dbReference type="SAM" id="Phobius"/>
    </source>
</evidence>
<proteinExistence type="predicted"/>
<evidence type="ECO:0000313" key="3">
    <source>
        <dbReference type="Proteomes" id="UP000292160"/>
    </source>
</evidence>
<sequence length="60" mass="7129">MLKGLNIVLVLLLIVLGIMILDFIRLKIQLYKLDKKLQELSKENYKEFINRVSKILEKEL</sequence>